<dbReference type="InterPro" id="IPR027417">
    <property type="entry name" value="P-loop_NTPase"/>
</dbReference>
<protein>
    <recommendedName>
        <fullName evidence="1">Septin</fullName>
    </recommendedName>
</protein>
<reference evidence="3 4" key="1">
    <citation type="submission" date="2016-03" db="EMBL/GenBank/DDBJ databases">
        <title>EvidentialGene: Evidence-directed Construction of Genes on Genomes.</title>
        <authorList>
            <person name="Gilbert D.G."/>
            <person name="Choi J.-H."/>
            <person name="Mockaitis K."/>
            <person name="Colbourne J."/>
            <person name="Pfrender M."/>
        </authorList>
    </citation>
    <scope>NUCLEOTIDE SEQUENCE [LARGE SCALE GENOMIC DNA]</scope>
    <source>
        <strain evidence="3 4">Xinb3</strain>
        <tissue evidence="3">Complete organism</tissue>
    </source>
</reference>
<dbReference type="InterPro" id="IPR016491">
    <property type="entry name" value="Septin"/>
</dbReference>
<dbReference type="Gene3D" id="3.40.50.300">
    <property type="entry name" value="P-loop containing nucleotide triphosphate hydrolases"/>
    <property type="match status" value="1"/>
</dbReference>
<dbReference type="InterPro" id="IPR030379">
    <property type="entry name" value="G_SEPTIN_dom"/>
</dbReference>
<dbReference type="Proteomes" id="UP000076858">
    <property type="component" value="Unassembled WGS sequence"/>
</dbReference>
<dbReference type="SUPFAM" id="SSF52540">
    <property type="entry name" value="P-loop containing nucleoside triphosphate hydrolases"/>
    <property type="match status" value="1"/>
</dbReference>
<dbReference type="PROSITE" id="PS51719">
    <property type="entry name" value="G_SEPTIN"/>
    <property type="match status" value="1"/>
</dbReference>
<dbReference type="Pfam" id="PF00735">
    <property type="entry name" value="Septin"/>
    <property type="match status" value="1"/>
</dbReference>
<dbReference type="GO" id="GO:0031105">
    <property type="term" value="C:septin complex"/>
    <property type="evidence" value="ECO:0007669"/>
    <property type="project" value="UniProtKB-ARBA"/>
</dbReference>
<dbReference type="EMBL" id="LRGB01003071">
    <property type="protein sequence ID" value="KZS04753.1"/>
    <property type="molecule type" value="Genomic_DNA"/>
</dbReference>
<keyword evidence="2" id="KW-0342">GTP-binding</keyword>
<keyword evidence="2" id="KW-0547">Nucleotide-binding</keyword>
<organism evidence="3 4">
    <name type="scientific">Daphnia magna</name>
    <dbReference type="NCBI Taxonomy" id="35525"/>
    <lineage>
        <taxon>Eukaryota</taxon>
        <taxon>Metazoa</taxon>
        <taxon>Ecdysozoa</taxon>
        <taxon>Arthropoda</taxon>
        <taxon>Crustacea</taxon>
        <taxon>Branchiopoda</taxon>
        <taxon>Diplostraca</taxon>
        <taxon>Cladocera</taxon>
        <taxon>Anomopoda</taxon>
        <taxon>Daphniidae</taxon>
        <taxon>Daphnia</taxon>
    </lineage>
</organism>
<dbReference type="STRING" id="35525.A0A0P5K6Z9"/>
<proteinExistence type="inferred from homology"/>
<sequence length="384" mass="44345">MDREYIGFASLPDQIHRKTIKKGFEFTLMVAGESGLGKSTLVNTLFLADLYQDRVIPPVEERLTKTTGIQVRTADIEEMGIKLRLTIVDTPGFGDALNSEETCQALSDYIDVQFKKYFQDESGLHRKSIVDNRVHCCLYFIPPYGHGLRMLDVAAMRKLHKKVNLVPVIAKSDSLTTTELSRFKSQVLQELKQHDIQIYQFPECDPDEDEAFKKQDKELKDSVPFAVSGSCQILEVNGRRFRGRIYPWGVVEVESPLHSDLQKLRSMLIETHLADLRDQTHEIHYEAFRSACITRLTHNLVTQPPHRERSKLKRDSMLIELPEDENAADLILQQKEEEIRKMQDMLTKMQHQLQVQQRSRSLGEAQLKHEFSLLNIDKSQEVRL</sequence>
<evidence type="ECO:0000256" key="2">
    <source>
        <dbReference type="RuleBase" id="RU004560"/>
    </source>
</evidence>
<gene>
    <name evidence="3" type="ORF">APZ42_032227</name>
</gene>
<dbReference type="PANTHER" id="PTHR18884">
    <property type="entry name" value="SEPTIN"/>
    <property type="match status" value="1"/>
</dbReference>
<dbReference type="CDD" id="cd01850">
    <property type="entry name" value="CDC_Septin"/>
    <property type="match status" value="1"/>
</dbReference>
<dbReference type="PIRSF" id="PIRSF006698">
    <property type="entry name" value="Septin"/>
    <property type="match status" value="1"/>
</dbReference>
<dbReference type="AlphaFoldDB" id="A0A0P5K6Z9"/>
<name>A0A0P5K6Z9_9CRUS</name>
<keyword evidence="4" id="KW-1185">Reference proteome</keyword>
<evidence type="ECO:0000313" key="4">
    <source>
        <dbReference type="Proteomes" id="UP000076858"/>
    </source>
</evidence>
<dbReference type="FunFam" id="3.40.50.300:FF:002051">
    <property type="entry name" value="Spr3p"/>
    <property type="match status" value="1"/>
</dbReference>
<comment type="similarity">
    <text evidence="1 2">Belongs to the TRAFAC class TrmE-Era-EngA-EngB-Septin-like GTPase superfamily. Septin GTPase family.</text>
</comment>
<evidence type="ECO:0000256" key="1">
    <source>
        <dbReference type="PIRNR" id="PIRNR006698"/>
    </source>
</evidence>
<evidence type="ECO:0000313" key="3">
    <source>
        <dbReference type="EMBL" id="KZS04753.1"/>
    </source>
</evidence>
<dbReference type="OrthoDB" id="416553at2759"/>
<dbReference type="GO" id="GO:0005525">
    <property type="term" value="F:GTP binding"/>
    <property type="evidence" value="ECO:0007669"/>
    <property type="project" value="UniProtKB-UniRule"/>
</dbReference>
<comment type="caution">
    <text evidence="3">The sequence shown here is derived from an EMBL/GenBank/DDBJ whole genome shotgun (WGS) entry which is preliminary data.</text>
</comment>
<accession>A0A0P5K6Z9</accession>